<comment type="caution">
    <text evidence="7">The sequence shown here is derived from an EMBL/GenBank/DDBJ whole genome shotgun (WGS) entry which is preliminary data.</text>
</comment>
<dbReference type="InterPro" id="IPR017440">
    <property type="entry name" value="Cit_synth/succinyl-CoA_lig_AS"/>
</dbReference>
<evidence type="ECO:0000259" key="6">
    <source>
        <dbReference type="Pfam" id="PF00549"/>
    </source>
</evidence>
<dbReference type="InParanoid" id="A0A409WN82"/>
<dbReference type="GO" id="GO:0006085">
    <property type="term" value="P:acetyl-CoA biosynthetic process"/>
    <property type="evidence" value="ECO:0007669"/>
    <property type="project" value="TreeGrafter"/>
</dbReference>
<keyword evidence="8" id="KW-1185">Reference proteome</keyword>
<dbReference type="Gene3D" id="3.40.50.261">
    <property type="entry name" value="Succinyl-CoA synthetase domains"/>
    <property type="match status" value="1"/>
</dbReference>
<name>A0A409WN82_9AGAR</name>
<accession>A0A409WN82</accession>
<dbReference type="GO" id="GO:0006633">
    <property type="term" value="P:fatty acid biosynthetic process"/>
    <property type="evidence" value="ECO:0007669"/>
    <property type="project" value="TreeGrafter"/>
</dbReference>
<dbReference type="Pfam" id="PF00549">
    <property type="entry name" value="Ligase_CoA"/>
    <property type="match status" value="1"/>
</dbReference>
<evidence type="ECO:0000256" key="3">
    <source>
        <dbReference type="ARBA" id="ARBA00022490"/>
    </source>
</evidence>
<dbReference type="SUPFAM" id="SSF48256">
    <property type="entry name" value="Citrate synthase"/>
    <property type="match status" value="1"/>
</dbReference>
<comment type="subcellular location">
    <subcellularLocation>
        <location evidence="1">Cytoplasm</location>
    </subcellularLocation>
</comment>
<organism evidence="7 8">
    <name type="scientific">Gymnopilus dilepis</name>
    <dbReference type="NCBI Taxonomy" id="231916"/>
    <lineage>
        <taxon>Eukaryota</taxon>
        <taxon>Fungi</taxon>
        <taxon>Dikarya</taxon>
        <taxon>Basidiomycota</taxon>
        <taxon>Agaricomycotina</taxon>
        <taxon>Agaricomycetes</taxon>
        <taxon>Agaricomycetidae</taxon>
        <taxon>Agaricales</taxon>
        <taxon>Agaricineae</taxon>
        <taxon>Hymenogastraceae</taxon>
        <taxon>Gymnopilus</taxon>
    </lineage>
</organism>
<keyword evidence="4" id="KW-0444">Lipid biosynthesis</keyword>
<dbReference type="PANTHER" id="PTHR23118">
    <property type="entry name" value="ATP-CITRATE SYNTHASE"/>
    <property type="match status" value="1"/>
</dbReference>
<evidence type="ECO:0000256" key="5">
    <source>
        <dbReference type="ARBA" id="ARBA00023098"/>
    </source>
</evidence>
<keyword evidence="3" id="KW-0963">Cytoplasm</keyword>
<proteinExistence type="predicted"/>
<evidence type="ECO:0000313" key="7">
    <source>
        <dbReference type="EMBL" id="PPQ79968.1"/>
    </source>
</evidence>
<keyword evidence="5" id="KW-0443">Lipid metabolism</keyword>
<dbReference type="InterPro" id="IPR036969">
    <property type="entry name" value="Citrate_synthase_sf"/>
</dbReference>
<reference evidence="7 8" key="1">
    <citation type="journal article" date="2018" name="Evol. Lett.">
        <title>Horizontal gene cluster transfer increased hallucinogenic mushroom diversity.</title>
        <authorList>
            <person name="Reynolds H.T."/>
            <person name="Vijayakumar V."/>
            <person name="Gluck-Thaler E."/>
            <person name="Korotkin H.B."/>
            <person name="Matheny P.B."/>
            <person name="Slot J.C."/>
        </authorList>
    </citation>
    <scope>NUCLEOTIDE SEQUENCE [LARGE SCALE GENOMIC DNA]</scope>
    <source>
        <strain evidence="7 8">SRW20</strain>
    </source>
</reference>
<dbReference type="InterPro" id="IPR005811">
    <property type="entry name" value="SUCC_ACL_C"/>
</dbReference>
<evidence type="ECO:0000256" key="1">
    <source>
        <dbReference type="ARBA" id="ARBA00004496"/>
    </source>
</evidence>
<dbReference type="EC" id="2.3.3.8" evidence="2"/>
<dbReference type="PROSITE" id="PS00399">
    <property type="entry name" value="SUCCINYL_COA_LIG_2"/>
    <property type="match status" value="1"/>
</dbReference>
<dbReference type="AlphaFoldDB" id="A0A409WN82"/>
<feature type="domain" description="ATP-citrate synthase/succinyl-CoA ligase C-terminal" evidence="6">
    <location>
        <begin position="30"/>
        <end position="121"/>
    </location>
</feature>
<dbReference type="STRING" id="231916.A0A409WN82"/>
<dbReference type="PANTHER" id="PTHR23118:SF42">
    <property type="entry name" value="ATP-CITRATE SYNTHASE"/>
    <property type="match status" value="1"/>
</dbReference>
<sequence>MDSIIASKLYRSGSVGYVPKSGGMSNELDGDRYPGSTFIDHLPDYEQDHDCKMLILLSEVGGIEEYRVVKKGIILKPIVAWAIGTCARMFATEVQFGHAGSLVDSDMESADAKNKAMRDVGFIVPDTFEELPQVLKETYESLLKNSAIKPKLEIEPPVIPMGYKWELSLIHKPAALISTISDERGQELLYAGVRISDVSKEDIGLGGVVRLPPWATEMVLMLTADHDPAVSGAIRAGKDLISSSVSGPLTIGALDQAAVIGIGHKIKSINNLDLCVELLVKEYVRKHFWSHSLLDYSLAVERLLLQRRIVPSCASMAASPSTLSTPCMTAAPFSEEADFQNQLIAHQVKVFMRHLTTKRVSRPYVSLERAWVSLFALGPEAHETKVTPLALGIVMSKARSNGIANDSLKTLRRYP</sequence>
<dbReference type="InterPro" id="IPR002020">
    <property type="entry name" value="Citrate_synthase"/>
</dbReference>
<dbReference type="EMBL" id="NHYE01004978">
    <property type="protein sequence ID" value="PPQ79968.1"/>
    <property type="molecule type" value="Genomic_DNA"/>
</dbReference>
<dbReference type="GO" id="GO:0003878">
    <property type="term" value="F:ATP citrate synthase activity"/>
    <property type="evidence" value="ECO:0007669"/>
    <property type="project" value="UniProtKB-EC"/>
</dbReference>
<dbReference type="Proteomes" id="UP000284706">
    <property type="component" value="Unassembled WGS sequence"/>
</dbReference>
<evidence type="ECO:0000256" key="2">
    <source>
        <dbReference type="ARBA" id="ARBA00012639"/>
    </source>
</evidence>
<gene>
    <name evidence="7" type="ORF">CVT26_004414</name>
</gene>
<dbReference type="InterPro" id="IPR016102">
    <property type="entry name" value="Succinyl-CoA_synth-like"/>
</dbReference>
<dbReference type="OrthoDB" id="3261737at2759"/>
<protein>
    <recommendedName>
        <fullName evidence="2">ATP citrate synthase</fullName>
        <ecNumber evidence="2">2.3.3.8</ecNumber>
    </recommendedName>
</protein>
<evidence type="ECO:0000256" key="4">
    <source>
        <dbReference type="ARBA" id="ARBA00022516"/>
    </source>
</evidence>
<evidence type="ECO:0000313" key="8">
    <source>
        <dbReference type="Proteomes" id="UP000284706"/>
    </source>
</evidence>
<dbReference type="GO" id="GO:0005829">
    <property type="term" value="C:cytosol"/>
    <property type="evidence" value="ECO:0007669"/>
    <property type="project" value="TreeGrafter"/>
</dbReference>
<dbReference type="SUPFAM" id="SSF52210">
    <property type="entry name" value="Succinyl-CoA synthetase domains"/>
    <property type="match status" value="1"/>
</dbReference>